<protein>
    <recommendedName>
        <fullName evidence="4">Large ribosomal subunit protein bL21</fullName>
    </recommendedName>
</protein>
<dbReference type="GO" id="GO:0003735">
    <property type="term" value="F:structural constituent of ribosome"/>
    <property type="evidence" value="ECO:0007669"/>
    <property type="project" value="InterPro"/>
</dbReference>
<dbReference type="NCBIfam" id="TIGR00061">
    <property type="entry name" value="L21"/>
    <property type="match status" value="1"/>
</dbReference>
<dbReference type="PANTHER" id="PTHR21349:SF0">
    <property type="entry name" value="LARGE RIBOSOMAL SUBUNIT PROTEIN BL21M"/>
    <property type="match status" value="1"/>
</dbReference>
<comment type="caution">
    <text evidence="6">The sequence shown here is derived from an EMBL/GenBank/DDBJ whole genome shotgun (WGS) entry which is preliminary data.</text>
</comment>
<sequence>MYAVIKTGGKQYRVKKDDKIIVEKIDAKTGDEIEFTPLAINDGKKLITDKEKLNNSKVICDVGAHFKDKKITVGYHKKRKGYKRTHGHRQQKVALTVKSIQV</sequence>
<dbReference type="AlphaFoldDB" id="A0A5D0MIH5"/>
<reference evidence="6" key="1">
    <citation type="submission" date="2019-08" db="EMBL/GenBank/DDBJ databases">
        <title>Genomic characterization of a novel candidate phylum (ARYD3) from a high temperature, high salinity tertiary oil reservoir in north central Oklahoma, USA.</title>
        <authorList>
            <person name="Youssef N.H."/>
            <person name="Yadav A."/>
            <person name="Elshahed M.S."/>
        </authorList>
    </citation>
    <scope>NUCLEOTIDE SEQUENCE [LARGE SCALE GENOMIC DNA]</scope>
    <source>
        <strain evidence="6">ARYD3</strain>
    </source>
</reference>
<dbReference type="GO" id="GO:0006412">
    <property type="term" value="P:translation"/>
    <property type="evidence" value="ECO:0007669"/>
    <property type="project" value="UniProtKB-UniRule"/>
</dbReference>
<evidence type="ECO:0000313" key="6">
    <source>
        <dbReference type="EMBL" id="TYB31230.1"/>
    </source>
</evidence>
<evidence type="ECO:0000256" key="3">
    <source>
        <dbReference type="ARBA" id="ARBA00023274"/>
    </source>
</evidence>
<comment type="similarity">
    <text evidence="1 4 5">Belongs to the bacterial ribosomal protein bL21 family.</text>
</comment>
<dbReference type="InterPro" id="IPR028909">
    <property type="entry name" value="bL21-like"/>
</dbReference>
<keyword evidence="2 4" id="KW-0689">Ribosomal protein</keyword>
<keyword evidence="7" id="KW-1185">Reference proteome</keyword>
<dbReference type="Proteomes" id="UP000324143">
    <property type="component" value="Unassembled WGS sequence"/>
</dbReference>
<dbReference type="EMBL" id="VSIX01000045">
    <property type="protein sequence ID" value="TYB31230.1"/>
    <property type="molecule type" value="Genomic_DNA"/>
</dbReference>
<dbReference type="GO" id="GO:0005840">
    <property type="term" value="C:ribosome"/>
    <property type="evidence" value="ECO:0007669"/>
    <property type="project" value="UniProtKB-KW"/>
</dbReference>
<dbReference type="GO" id="GO:0019843">
    <property type="term" value="F:rRNA binding"/>
    <property type="evidence" value="ECO:0007669"/>
    <property type="project" value="UniProtKB-UniRule"/>
</dbReference>
<keyword evidence="4 5" id="KW-0694">RNA-binding</keyword>
<gene>
    <name evidence="4 6" type="primary">rplU</name>
    <name evidence="6" type="ORF">FXF47_05195</name>
</gene>
<comment type="subunit">
    <text evidence="4">Part of the 50S ribosomal subunit. Contacts protein L20.</text>
</comment>
<dbReference type="SUPFAM" id="SSF141091">
    <property type="entry name" value="L21p-like"/>
    <property type="match status" value="1"/>
</dbReference>
<dbReference type="GO" id="GO:1990904">
    <property type="term" value="C:ribonucleoprotein complex"/>
    <property type="evidence" value="ECO:0007669"/>
    <property type="project" value="UniProtKB-KW"/>
</dbReference>
<evidence type="ECO:0000256" key="4">
    <source>
        <dbReference type="HAMAP-Rule" id="MF_01363"/>
    </source>
</evidence>
<dbReference type="InterPro" id="IPR001787">
    <property type="entry name" value="Ribosomal_bL21"/>
</dbReference>
<evidence type="ECO:0000256" key="5">
    <source>
        <dbReference type="RuleBase" id="RU000562"/>
    </source>
</evidence>
<evidence type="ECO:0000256" key="1">
    <source>
        <dbReference type="ARBA" id="ARBA00008563"/>
    </source>
</evidence>
<dbReference type="Pfam" id="PF00829">
    <property type="entry name" value="Ribosomal_L21p"/>
    <property type="match status" value="1"/>
</dbReference>
<proteinExistence type="inferred from homology"/>
<accession>A0A5D0MIH5</accession>
<keyword evidence="3 4" id="KW-0687">Ribonucleoprotein</keyword>
<dbReference type="InterPro" id="IPR036164">
    <property type="entry name" value="bL21-like_sf"/>
</dbReference>
<keyword evidence="4 5" id="KW-0699">rRNA-binding</keyword>
<name>A0A5D0MIH5_9BACT</name>
<dbReference type="HAMAP" id="MF_01363">
    <property type="entry name" value="Ribosomal_bL21"/>
    <property type="match status" value="1"/>
</dbReference>
<evidence type="ECO:0000256" key="2">
    <source>
        <dbReference type="ARBA" id="ARBA00022980"/>
    </source>
</evidence>
<dbReference type="GO" id="GO:0005737">
    <property type="term" value="C:cytoplasm"/>
    <property type="evidence" value="ECO:0007669"/>
    <property type="project" value="UniProtKB-ARBA"/>
</dbReference>
<comment type="function">
    <text evidence="4 5">This protein binds to 23S rRNA in the presence of protein L20.</text>
</comment>
<organism evidence="6 7">
    <name type="scientific">Candidatus Mcinerneyibacterium aminivorans</name>
    <dbReference type="NCBI Taxonomy" id="2703815"/>
    <lineage>
        <taxon>Bacteria</taxon>
        <taxon>Candidatus Macinerneyibacteriota</taxon>
        <taxon>Candidatus Mcinerneyibacteria</taxon>
        <taxon>Candidatus Mcinerneyibacteriales</taxon>
        <taxon>Candidatus Mcinerneyibacteriaceae</taxon>
        <taxon>Candidatus Mcinerneyibacterium</taxon>
    </lineage>
</organism>
<evidence type="ECO:0000313" key="7">
    <source>
        <dbReference type="Proteomes" id="UP000324143"/>
    </source>
</evidence>
<dbReference type="PANTHER" id="PTHR21349">
    <property type="entry name" value="50S RIBOSOMAL PROTEIN L21"/>
    <property type="match status" value="1"/>
</dbReference>